<evidence type="ECO:0000256" key="1">
    <source>
        <dbReference type="ARBA" id="ARBA00004479"/>
    </source>
</evidence>
<reference evidence="17" key="1">
    <citation type="submission" date="2025-08" db="UniProtKB">
        <authorList>
            <consortium name="RefSeq"/>
        </authorList>
    </citation>
    <scope>IDENTIFICATION</scope>
    <source>
        <tissue evidence="17">Gonads</tissue>
    </source>
</reference>
<evidence type="ECO:0000256" key="12">
    <source>
        <dbReference type="ARBA" id="ARBA00023180"/>
    </source>
</evidence>
<dbReference type="PANTHER" id="PTHR24365:SF530">
    <property type="entry name" value="MSTPROX-RELATED"/>
    <property type="match status" value="1"/>
</dbReference>
<evidence type="ECO:0000256" key="13">
    <source>
        <dbReference type="SAM" id="Phobius"/>
    </source>
</evidence>
<keyword evidence="9 13" id="KW-1133">Transmembrane helix</keyword>
<keyword evidence="4" id="KW-0433">Leucine-rich repeat</keyword>
<dbReference type="FunFam" id="3.40.50.10140:FF:000001">
    <property type="entry name" value="Toll-like receptor 2"/>
    <property type="match status" value="1"/>
</dbReference>
<dbReference type="AlphaFoldDB" id="A0A2R2MLN3"/>
<keyword evidence="6 14" id="KW-0732">Signal</keyword>
<evidence type="ECO:0000256" key="10">
    <source>
        <dbReference type="ARBA" id="ARBA00023136"/>
    </source>
</evidence>
<feature type="domain" description="TIR" evidence="15">
    <location>
        <begin position="499"/>
        <end position="653"/>
    </location>
</feature>
<dbReference type="STRING" id="7574.A0A2R2MLN3"/>
<dbReference type="Gene3D" id="3.40.50.10140">
    <property type="entry name" value="Toll/interleukin-1 receptor homology (TIR) domain"/>
    <property type="match status" value="1"/>
</dbReference>
<dbReference type="PROSITE" id="PS51450">
    <property type="entry name" value="LRR"/>
    <property type="match status" value="1"/>
</dbReference>
<dbReference type="InParanoid" id="A0A2R2MLN3"/>
<organism evidence="16 17">
    <name type="scientific">Lingula anatina</name>
    <name type="common">Brachiopod</name>
    <name type="synonym">Lingula unguis</name>
    <dbReference type="NCBI Taxonomy" id="7574"/>
    <lineage>
        <taxon>Eukaryota</taxon>
        <taxon>Metazoa</taxon>
        <taxon>Spiralia</taxon>
        <taxon>Lophotrochozoa</taxon>
        <taxon>Brachiopoda</taxon>
        <taxon>Linguliformea</taxon>
        <taxon>Lingulata</taxon>
        <taxon>Lingulida</taxon>
        <taxon>Linguloidea</taxon>
        <taxon>Lingulidae</taxon>
        <taxon>Lingula</taxon>
    </lineage>
</organism>
<dbReference type="OrthoDB" id="1421090at2759"/>
<dbReference type="Proteomes" id="UP000085678">
    <property type="component" value="Unplaced"/>
</dbReference>
<comment type="subcellular location">
    <subcellularLocation>
        <location evidence="1">Membrane</location>
        <topology evidence="1">Single-pass type I membrane protein</topology>
    </subcellularLocation>
</comment>
<dbReference type="Gene3D" id="3.80.10.10">
    <property type="entry name" value="Ribonuclease Inhibitor"/>
    <property type="match status" value="2"/>
</dbReference>
<evidence type="ECO:0000256" key="7">
    <source>
        <dbReference type="ARBA" id="ARBA00022737"/>
    </source>
</evidence>
<feature type="transmembrane region" description="Helical" evidence="13">
    <location>
        <begin position="447"/>
        <end position="471"/>
    </location>
</feature>
<comment type="similarity">
    <text evidence="2">Belongs to the Toll-like receptor family.</text>
</comment>
<dbReference type="PANTHER" id="PTHR24365">
    <property type="entry name" value="TOLL-LIKE RECEPTOR"/>
    <property type="match status" value="1"/>
</dbReference>
<keyword evidence="11" id="KW-0675">Receptor</keyword>
<dbReference type="InterPro" id="IPR001611">
    <property type="entry name" value="Leu-rich_rpt"/>
</dbReference>
<dbReference type="SUPFAM" id="SSF52058">
    <property type="entry name" value="L domain-like"/>
    <property type="match status" value="1"/>
</dbReference>
<dbReference type="InterPro" id="IPR003591">
    <property type="entry name" value="Leu-rich_rpt_typical-subtyp"/>
</dbReference>
<dbReference type="Pfam" id="PF13855">
    <property type="entry name" value="LRR_8"/>
    <property type="match status" value="1"/>
</dbReference>
<feature type="signal peptide" evidence="14">
    <location>
        <begin position="1"/>
        <end position="25"/>
    </location>
</feature>
<evidence type="ECO:0000256" key="4">
    <source>
        <dbReference type="ARBA" id="ARBA00022614"/>
    </source>
</evidence>
<gene>
    <name evidence="17" type="primary">LOC106159815</name>
</gene>
<dbReference type="KEGG" id="lak:106159815"/>
<keyword evidence="3" id="KW-0399">Innate immunity</keyword>
<evidence type="ECO:0000256" key="14">
    <source>
        <dbReference type="SAM" id="SignalP"/>
    </source>
</evidence>
<keyword evidence="7" id="KW-0677">Repeat</keyword>
<dbReference type="PROSITE" id="PS50104">
    <property type="entry name" value="TIR"/>
    <property type="match status" value="1"/>
</dbReference>
<dbReference type="Pfam" id="PF01582">
    <property type="entry name" value="TIR"/>
    <property type="match status" value="1"/>
</dbReference>
<keyword evidence="10 13" id="KW-0472">Membrane</keyword>
<dbReference type="SMART" id="SM00369">
    <property type="entry name" value="LRR_TYP"/>
    <property type="match status" value="6"/>
</dbReference>
<keyword evidence="12" id="KW-0325">Glycoprotein</keyword>
<keyword evidence="5 13" id="KW-0812">Transmembrane</keyword>
<dbReference type="GeneID" id="106159815"/>
<dbReference type="InterPro" id="IPR035897">
    <property type="entry name" value="Toll_tir_struct_dom_sf"/>
</dbReference>
<dbReference type="InterPro" id="IPR000157">
    <property type="entry name" value="TIR_dom"/>
</dbReference>
<sequence length="671" mass="77103">MNFGTRRPLLLLGVFFIANVRVVFTGALCPRKCTCTDDNRGLSVNCTNMTEGDLPELPLHTTSLRISGRIETLRNGTFSGLLGLKELDMSECNLETIEHGALLELNELQNVSFQKNSLVDLPRFIALLPNLKRADFQINRISTIASTFPTSSNMSSSLIKLDIGYNEIYDMEVLYKILSSFVNLQKLVAIGNSFVFTHTRQIDFPFHKHLQYLDLTYNPLSNQYLNLTMLTSLNELYLWDTGCTFYIQNMSTLVNLHYRNNALCVPDSDDGRSLFVGLSGLDELDLAGNDLFCRRIWRGKTLPNIFKSLPNLRILVLASNNMISLPANMFSKVPRLEYLDLSSNFLKSIDSSINVLYSLVHLDLSYNRLFTVDVNMLQQNTALRYLNVEKNNFFCTCENSRFSAWIRNPTIRALEGDNQTCGVPAELTNTRLRDFDPDWITCYTVPFVFICVVAGVVVVAGLASIVAYHRLDIVYCWHLRRLSRFRKSYVRCNKNQAHYEYDAFVAYAGSSEEWIVRQFLPHVEGEGQSTDQGQGKGQDISFKVCIHSRDFLPGEYIIDNIVEKMEASRATILIISHNFIKSDWCKYEVDITQAKVLRERRGAIIVVFLEQIPYKQLPKTLRLMKRHVTYLEWPEEENEHKRAEFWKKMKLSLLKRIQQTNRSSDDNDTQV</sequence>
<feature type="chain" id="PRO_5015144146" evidence="14">
    <location>
        <begin position="26"/>
        <end position="671"/>
    </location>
</feature>
<evidence type="ECO:0000256" key="8">
    <source>
        <dbReference type="ARBA" id="ARBA00022859"/>
    </source>
</evidence>
<dbReference type="SMART" id="SM00255">
    <property type="entry name" value="TIR"/>
    <property type="match status" value="1"/>
</dbReference>
<dbReference type="GO" id="GO:0007165">
    <property type="term" value="P:signal transduction"/>
    <property type="evidence" value="ECO:0007669"/>
    <property type="project" value="InterPro"/>
</dbReference>
<dbReference type="GO" id="GO:0005886">
    <property type="term" value="C:plasma membrane"/>
    <property type="evidence" value="ECO:0007669"/>
    <property type="project" value="TreeGrafter"/>
</dbReference>
<evidence type="ECO:0000313" key="16">
    <source>
        <dbReference type="Proteomes" id="UP000085678"/>
    </source>
</evidence>
<dbReference type="PRINTS" id="PR01537">
    <property type="entry name" value="INTRLKN1R1F"/>
</dbReference>
<name>A0A2R2MLN3_LINAN</name>
<accession>A0A2R2MLN3</accession>
<evidence type="ECO:0000259" key="15">
    <source>
        <dbReference type="PROSITE" id="PS50104"/>
    </source>
</evidence>
<dbReference type="InterPro" id="IPR032675">
    <property type="entry name" value="LRR_dom_sf"/>
</dbReference>
<keyword evidence="16" id="KW-1185">Reference proteome</keyword>
<evidence type="ECO:0000313" key="17">
    <source>
        <dbReference type="RefSeq" id="XP_023931131.1"/>
    </source>
</evidence>
<evidence type="ECO:0000256" key="11">
    <source>
        <dbReference type="ARBA" id="ARBA00023170"/>
    </source>
</evidence>
<evidence type="ECO:0000256" key="9">
    <source>
        <dbReference type="ARBA" id="ARBA00022989"/>
    </source>
</evidence>
<evidence type="ECO:0000256" key="5">
    <source>
        <dbReference type="ARBA" id="ARBA00022692"/>
    </source>
</evidence>
<proteinExistence type="inferred from homology"/>
<dbReference type="RefSeq" id="XP_023931131.1">
    <property type="nucleotide sequence ID" value="XM_024075363.1"/>
</dbReference>
<dbReference type="SUPFAM" id="SSF52200">
    <property type="entry name" value="Toll/Interleukin receptor TIR domain"/>
    <property type="match status" value="1"/>
</dbReference>
<evidence type="ECO:0000256" key="2">
    <source>
        <dbReference type="ARBA" id="ARBA00009634"/>
    </source>
</evidence>
<keyword evidence="8" id="KW-0391">Immunity</keyword>
<evidence type="ECO:0000256" key="6">
    <source>
        <dbReference type="ARBA" id="ARBA00022729"/>
    </source>
</evidence>
<evidence type="ECO:0000256" key="3">
    <source>
        <dbReference type="ARBA" id="ARBA00022588"/>
    </source>
</evidence>
<protein>
    <submittedName>
        <fullName evidence="17">Toll-like receptor 4</fullName>
    </submittedName>
</protein>
<dbReference type="GO" id="GO:0045087">
    <property type="term" value="P:innate immune response"/>
    <property type="evidence" value="ECO:0007669"/>
    <property type="project" value="UniProtKB-KW"/>
</dbReference>
<dbReference type="GO" id="GO:0038023">
    <property type="term" value="F:signaling receptor activity"/>
    <property type="evidence" value="ECO:0007669"/>
    <property type="project" value="TreeGrafter"/>
</dbReference>
<dbReference type="FunCoup" id="A0A2R2MLN3">
    <property type="interactions" value="10"/>
</dbReference>